<comment type="subcellular location">
    <subcellularLocation>
        <location evidence="2">Cytoplasm</location>
    </subcellularLocation>
</comment>
<evidence type="ECO:0000256" key="10">
    <source>
        <dbReference type="ARBA" id="ARBA00047761"/>
    </source>
</evidence>
<dbReference type="PANTHER" id="PTHR43143">
    <property type="entry name" value="METALLOPHOSPHOESTERASE, CALCINEURIN SUPERFAMILY"/>
    <property type="match status" value="1"/>
</dbReference>
<accession>A0A8B7NGT7</accession>
<keyword evidence="6" id="KW-0963">Cytoplasm</keyword>
<dbReference type="CDD" id="cd07395">
    <property type="entry name" value="MPP_CSTP1"/>
    <property type="match status" value="1"/>
</dbReference>
<evidence type="ECO:0000256" key="9">
    <source>
        <dbReference type="ARBA" id="ARBA00032900"/>
    </source>
</evidence>
<protein>
    <recommendedName>
        <fullName evidence="5">Serine/threonine-protein phosphatase CPPED1</fullName>
        <ecNumber evidence="4">3.1.3.16</ecNumber>
    </recommendedName>
    <alternativeName>
        <fullName evidence="9">Calcineurin-like phosphoesterase domain-containing protein 1</fullName>
    </alternativeName>
</protein>
<dbReference type="AlphaFoldDB" id="A0A8B7NGT7"/>
<gene>
    <name evidence="14" type="primary">LOC108669912</name>
</gene>
<evidence type="ECO:0000256" key="11">
    <source>
        <dbReference type="ARBA" id="ARBA00048336"/>
    </source>
</evidence>
<dbReference type="Gene3D" id="3.60.21.10">
    <property type="match status" value="1"/>
</dbReference>
<feature type="domain" description="Calcineurin-like phosphoesterase" evidence="12">
    <location>
        <begin position="65"/>
        <end position="244"/>
    </location>
</feature>
<dbReference type="Pfam" id="PF00149">
    <property type="entry name" value="Metallophos"/>
    <property type="match status" value="1"/>
</dbReference>
<dbReference type="PANTHER" id="PTHR43143:SF1">
    <property type="entry name" value="SERINE_THREONINE-PROTEIN PHOSPHATASE CPPED1"/>
    <property type="match status" value="1"/>
</dbReference>
<dbReference type="OrthoDB" id="45007at2759"/>
<evidence type="ECO:0000256" key="1">
    <source>
        <dbReference type="ARBA" id="ARBA00001968"/>
    </source>
</evidence>
<dbReference type="GO" id="GO:0004722">
    <property type="term" value="F:protein serine/threonine phosphatase activity"/>
    <property type="evidence" value="ECO:0007669"/>
    <property type="project" value="UniProtKB-EC"/>
</dbReference>
<proteinExistence type="inferred from homology"/>
<evidence type="ECO:0000313" key="14">
    <source>
        <dbReference type="RefSeq" id="XP_018012843.1"/>
    </source>
</evidence>
<dbReference type="KEGG" id="hazt:108669912"/>
<dbReference type="InterPro" id="IPR051918">
    <property type="entry name" value="STPP_CPPED1"/>
</dbReference>
<dbReference type="GO" id="GO:0005737">
    <property type="term" value="C:cytoplasm"/>
    <property type="evidence" value="ECO:0007669"/>
    <property type="project" value="UniProtKB-SubCell"/>
</dbReference>
<dbReference type="InterPro" id="IPR029052">
    <property type="entry name" value="Metallo-depent_PP-like"/>
</dbReference>
<dbReference type="InterPro" id="IPR041867">
    <property type="entry name" value="MPP_CSTP1"/>
</dbReference>
<dbReference type="Proteomes" id="UP000694843">
    <property type="component" value="Unplaced"/>
</dbReference>
<evidence type="ECO:0000256" key="7">
    <source>
        <dbReference type="ARBA" id="ARBA00022723"/>
    </source>
</evidence>
<dbReference type="EC" id="3.1.3.16" evidence="4"/>
<reference evidence="14" key="1">
    <citation type="submission" date="2025-08" db="UniProtKB">
        <authorList>
            <consortium name="RefSeq"/>
        </authorList>
    </citation>
    <scope>IDENTIFICATION</scope>
    <source>
        <tissue evidence="14">Whole organism</tissue>
    </source>
</reference>
<keyword evidence="13" id="KW-1185">Reference proteome</keyword>
<evidence type="ECO:0000313" key="13">
    <source>
        <dbReference type="Proteomes" id="UP000694843"/>
    </source>
</evidence>
<keyword evidence="8" id="KW-0378">Hydrolase</keyword>
<evidence type="ECO:0000259" key="12">
    <source>
        <dbReference type="Pfam" id="PF00149"/>
    </source>
</evidence>
<dbReference type="SUPFAM" id="SSF56300">
    <property type="entry name" value="Metallo-dependent phosphatases"/>
    <property type="match status" value="1"/>
</dbReference>
<dbReference type="InterPro" id="IPR004843">
    <property type="entry name" value="Calcineurin-like_PHP"/>
</dbReference>
<comment type="cofactor">
    <cofactor evidence="1">
        <name>a divalent metal cation</name>
        <dbReference type="ChEBI" id="CHEBI:60240"/>
    </cofactor>
</comment>
<keyword evidence="7" id="KW-0479">Metal-binding</keyword>
<dbReference type="GO" id="GO:0046872">
    <property type="term" value="F:metal ion binding"/>
    <property type="evidence" value="ECO:0007669"/>
    <property type="project" value="UniProtKB-KW"/>
</dbReference>
<dbReference type="RefSeq" id="XP_018012843.1">
    <property type="nucleotide sequence ID" value="XM_018157354.2"/>
</dbReference>
<comment type="similarity">
    <text evidence="3">Belongs to the metallophosphoesterase superfamily. CPPED1 family.</text>
</comment>
<evidence type="ECO:0000256" key="6">
    <source>
        <dbReference type="ARBA" id="ARBA00022490"/>
    </source>
</evidence>
<comment type="catalytic activity">
    <reaction evidence="11">
        <text>O-phospho-L-threonyl-[protein] + H2O = L-threonyl-[protein] + phosphate</text>
        <dbReference type="Rhea" id="RHEA:47004"/>
        <dbReference type="Rhea" id="RHEA-COMP:11060"/>
        <dbReference type="Rhea" id="RHEA-COMP:11605"/>
        <dbReference type="ChEBI" id="CHEBI:15377"/>
        <dbReference type="ChEBI" id="CHEBI:30013"/>
        <dbReference type="ChEBI" id="CHEBI:43474"/>
        <dbReference type="ChEBI" id="CHEBI:61977"/>
        <dbReference type="EC" id="3.1.3.16"/>
    </reaction>
</comment>
<evidence type="ECO:0000256" key="5">
    <source>
        <dbReference type="ARBA" id="ARBA00013356"/>
    </source>
</evidence>
<name>A0A8B7NGT7_HYAAZ</name>
<evidence type="ECO:0000256" key="3">
    <source>
        <dbReference type="ARBA" id="ARBA00010567"/>
    </source>
</evidence>
<organism evidence="13 14">
    <name type="scientific">Hyalella azteca</name>
    <name type="common">Amphipod</name>
    <dbReference type="NCBI Taxonomy" id="294128"/>
    <lineage>
        <taxon>Eukaryota</taxon>
        <taxon>Metazoa</taxon>
        <taxon>Ecdysozoa</taxon>
        <taxon>Arthropoda</taxon>
        <taxon>Crustacea</taxon>
        <taxon>Multicrustacea</taxon>
        <taxon>Malacostraca</taxon>
        <taxon>Eumalacostraca</taxon>
        <taxon>Peracarida</taxon>
        <taxon>Amphipoda</taxon>
        <taxon>Senticaudata</taxon>
        <taxon>Talitrida</taxon>
        <taxon>Talitroidea</taxon>
        <taxon>Hyalellidae</taxon>
        <taxon>Hyalella</taxon>
    </lineage>
</organism>
<evidence type="ECO:0000256" key="8">
    <source>
        <dbReference type="ARBA" id="ARBA00022801"/>
    </source>
</evidence>
<dbReference type="GeneID" id="108669912"/>
<evidence type="ECO:0000256" key="2">
    <source>
        <dbReference type="ARBA" id="ARBA00004496"/>
    </source>
</evidence>
<evidence type="ECO:0000256" key="4">
    <source>
        <dbReference type="ARBA" id="ARBA00013081"/>
    </source>
</evidence>
<comment type="catalytic activity">
    <reaction evidence="10">
        <text>O-phospho-L-seryl-[protein] + H2O = L-seryl-[protein] + phosphate</text>
        <dbReference type="Rhea" id="RHEA:20629"/>
        <dbReference type="Rhea" id="RHEA-COMP:9863"/>
        <dbReference type="Rhea" id="RHEA-COMP:11604"/>
        <dbReference type="ChEBI" id="CHEBI:15377"/>
        <dbReference type="ChEBI" id="CHEBI:29999"/>
        <dbReference type="ChEBI" id="CHEBI:43474"/>
        <dbReference type="ChEBI" id="CHEBI:83421"/>
        <dbReference type="EC" id="3.1.3.16"/>
    </reaction>
</comment>
<dbReference type="OMA" id="NEPTHET"/>
<sequence>MVVMDKFSSSTRERNFLPFNRKVEEKWQGDFTFVQAADTQFGMQESYIEKKTRPGWEPEKQWSRQLVQQVNQMRPRPRFLVICGDLLDAWPETQAETRDGQEKDFKKIFSTLQVPCVCVCGNHDIGNQPSMESVSKYRSSFGDDYFSFWCGGVYFLVINSQYYEDSTRVPQLAQDQEDWLEGQLMKIRRRKPKHCVIFQHIPLFLNDPHEDKEYFNFAKDLRQELLDKFYDAGVRHVFSGHYHRNAGGMYKDLQMVVTSAAGAQLGSDQPGYRVVSVAESRITHEYKTLKSCVSIPAVFAVLINAYDEQKRRARGNKTGRTVFSPVALPALRAQ</sequence>